<feature type="transmembrane region" description="Helical" evidence="14">
    <location>
        <begin position="249"/>
        <end position="269"/>
    </location>
</feature>
<evidence type="ECO:0000256" key="11">
    <source>
        <dbReference type="ARBA" id="ARBA00047726"/>
    </source>
</evidence>
<dbReference type="Pfam" id="PF00361">
    <property type="entry name" value="Proton_antipo_M"/>
    <property type="match status" value="1"/>
</dbReference>
<keyword evidence="5" id="KW-0934">Plastid</keyword>
<keyword evidence="9" id="KW-0520">NAD</keyword>
<comment type="caution">
    <text evidence="16">The sequence shown here is derived from an EMBL/GenBank/DDBJ whole genome shotgun (WGS) entry which is preliminary data.</text>
</comment>
<keyword evidence="4" id="KW-0813">Transport</keyword>
<protein>
    <submittedName>
        <fullName evidence="16">NADH-ubiquinone oxidoreductase chain 5</fullName>
    </submittedName>
</protein>
<feature type="region of interest" description="Disordered" evidence="13">
    <location>
        <begin position="72"/>
        <end position="91"/>
    </location>
</feature>
<feature type="compositionally biased region" description="Polar residues" evidence="13">
    <location>
        <begin position="79"/>
        <end position="89"/>
    </location>
</feature>
<evidence type="ECO:0000313" key="16">
    <source>
        <dbReference type="EMBL" id="KAL0281865.1"/>
    </source>
</evidence>
<comment type="catalytic activity">
    <reaction evidence="11">
        <text>a plastoquinone + NADPH + (n+1) H(+)(in) = a plastoquinol + NADP(+) + n H(+)(out)</text>
        <dbReference type="Rhea" id="RHEA:42612"/>
        <dbReference type="Rhea" id="RHEA-COMP:9561"/>
        <dbReference type="Rhea" id="RHEA-COMP:9562"/>
        <dbReference type="ChEBI" id="CHEBI:15378"/>
        <dbReference type="ChEBI" id="CHEBI:17757"/>
        <dbReference type="ChEBI" id="CHEBI:57783"/>
        <dbReference type="ChEBI" id="CHEBI:58349"/>
        <dbReference type="ChEBI" id="CHEBI:62192"/>
    </reaction>
</comment>
<evidence type="ECO:0000256" key="5">
    <source>
        <dbReference type="ARBA" id="ARBA00022640"/>
    </source>
</evidence>
<evidence type="ECO:0000256" key="8">
    <source>
        <dbReference type="ARBA" id="ARBA00022989"/>
    </source>
</evidence>
<name>A0AAW2IIA4_SESRA</name>
<evidence type="ECO:0000256" key="13">
    <source>
        <dbReference type="SAM" id="MobiDB-lite"/>
    </source>
</evidence>
<dbReference type="AlphaFoldDB" id="A0AAW2IIA4"/>
<evidence type="ECO:0000256" key="1">
    <source>
        <dbReference type="ARBA" id="ARBA00004141"/>
    </source>
</evidence>
<comment type="similarity">
    <text evidence="3">Belongs to the complex I subunit 5 family.</text>
</comment>
<feature type="transmembrane region" description="Helical" evidence="14">
    <location>
        <begin position="290"/>
        <end position="313"/>
    </location>
</feature>
<reference evidence="16" key="1">
    <citation type="submission" date="2020-06" db="EMBL/GenBank/DDBJ databases">
        <authorList>
            <person name="Li T."/>
            <person name="Hu X."/>
            <person name="Zhang T."/>
            <person name="Song X."/>
            <person name="Zhang H."/>
            <person name="Dai N."/>
            <person name="Sheng W."/>
            <person name="Hou X."/>
            <person name="Wei L."/>
        </authorList>
    </citation>
    <scope>NUCLEOTIDE SEQUENCE</scope>
    <source>
        <strain evidence="16">G02</strain>
        <tissue evidence="16">Leaf</tissue>
    </source>
</reference>
<comment type="subcellular location">
    <subcellularLocation>
        <location evidence="1">Membrane</location>
        <topology evidence="1">Multi-pass membrane protein</topology>
    </subcellularLocation>
    <subcellularLocation>
        <location evidence="2">Plastid</location>
        <location evidence="2">Chloroplast thylakoid membrane</location>
    </subcellularLocation>
</comment>
<dbReference type="GO" id="GO:0003954">
    <property type="term" value="F:NADH dehydrogenase activity"/>
    <property type="evidence" value="ECO:0007669"/>
    <property type="project" value="TreeGrafter"/>
</dbReference>
<dbReference type="EMBL" id="JACGWJ010001529">
    <property type="protein sequence ID" value="KAL0281865.1"/>
    <property type="molecule type" value="Genomic_DNA"/>
</dbReference>
<dbReference type="InterPro" id="IPR003945">
    <property type="entry name" value="NU5C-like"/>
</dbReference>
<dbReference type="GO" id="GO:0015990">
    <property type="term" value="P:electron transport coupled proton transport"/>
    <property type="evidence" value="ECO:0007669"/>
    <property type="project" value="TreeGrafter"/>
</dbReference>
<evidence type="ECO:0000256" key="7">
    <source>
        <dbReference type="ARBA" id="ARBA00022967"/>
    </source>
</evidence>
<evidence type="ECO:0000259" key="15">
    <source>
        <dbReference type="Pfam" id="PF00361"/>
    </source>
</evidence>
<evidence type="ECO:0000256" key="14">
    <source>
        <dbReference type="SAM" id="Phobius"/>
    </source>
</evidence>
<evidence type="ECO:0000256" key="2">
    <source>
        <dbReference type="ARBA" id="ARBA00004334"/>
    </source>
</evidence>
<feature type="transmembrane region" description="Helical" evidence="14">
    <location>
        <begin position="212"/>
        <end position="229"/>
    </location>
</feature>
<dbReference type="GO" id="GO:0008137">
    <property type="term" value="F:NADH dehydrogenase (ubiquinone) activity"/>
    <property type="evidence" value="ECO:0007669"/>
    <property type="project" value="InterPro"/>
</dbReference>
<evidence type="ECO:0000256" key="9">
    <source>
        <dbReference type="ARBA" id="ARBA00023027"/>
    </source>
</evidence>
<keyword evidence="7" id="KW-1278">Translocase</keyword>
<dbReference type="PANTHER" id="PTHR42829:SF2">
    <property type="entry name" value="NADH-UBIQUINONE OXIDOREDUCTASE CHAIN 5"/>
    <property type="match status" value="1"/>
</dbReference>
<dbReference type="PANTHER" id="PTHR42829">
    <property type="entry name" value="NADH-UBIQUINONE OXIDOREDUCTASE CHAIN 5"/>
    <property type="match status" value="1"/>
</dbReference>
<proteinExistence type="inferred from homology"/>
<keyword evidence="10 14" id="KW-0472">Membrane</keyword>
<keyword evidence="8 14" id="KW-1133">Transmembrane helix</keyword>
<evidence type="ECO:0000256" key="10">
    <source>
        <dbReference type="ARBA" id="ARBA00023136"/>
    </source>
</evidence>
<accession>A0AAW2IIA4</accession>
<dbReference type="InterPro" id="IPR001750">
    <property type="entry name" value="ND/Mrp_TM"/>
</dbReference>
<gene>
    <name evidence="16" type="ORF">Sradi_7281000</name>
</gene>
<comment type="catalytic activity">
    <reaction evidence="12">
        <text>a plastoquinone + NADH + (n+1) H(+)(in) = a plastoquinol + NAD(+) + n H(+)(out)</text>
        <dbReference type="Rhea" id="RHEA:42608"/>
        <dbReference type="Rhea" id="RHEA-COMP:9561"/>
        <dbReference type="Rhea" id="RHEA-COMP:9562"/>
        <dbReference type="ChEBI" id="CHEBI:15378"/>
        <dbReference type="ChEBI" id="CHEBI:17757"/>
        <dbReference type="ChEBI" id="CHEBI:57540"/>
        <dbReference type="ChEBI" id="CHEBI:57945"/>
        <dbReference type="ChEBI" id="CHEBI:62192"/>
    </reaction>
</comment>
<dbReference type="GO" id="GO:0009535">
    <property type="term" value="C:chloroplast thylakoid membrane"/>
    <property type="evidence" value="ECO:0007669"/>
    <property type="project" value="UniProtKB-SubCell"/>
</dbReference>
<reference evidence="16" key="2">
    <citation type="journal article" date="2024" name="Plant">
        <title>Genomic evolution and insights into agronomic trait innovations of Sesamum species.</title>
        <authorList>
            <person name="Miao H."/>
            <person name="Wang L."/>
            <person name="Qu L."/>
            <person name="Liu H."/>
            <person name="Sun Y."/>
            <person name="Le M."/>
            <person name="Wang Q."/>
            <person name="Wei S."/>
            <person name="Zheng Y."/>
            <person name="Lin W."/>
            <person name="Duan Y."/>
            <person name="Cao H."/>
            <person name="Xiong S."/>
            <person name="Wang X."/>
            <person name="Wei L."/>
            <person name="Li C."/>
            <person name="Ma Q."/>
            <person name="Ju M."/>
            <person name="Zhao R."/>
            <person name="Li G."/>
            <person name="Mu C."/>
            <person name="Tian Q."/>
            <person name="Mei H."/>
            <person name="Zhang T."/>
            <person name="Gao T."/>
            <person name="Zhang H."/>
        </authorList>
    </citation>
    <scope>NUCLEOTIDE SEQUENCE</scope>
    <source>
        <strain evidence="16">G02</strain>
    </source>
</reference>
<organism evidence="16">
    <name type="scientific">Sesamum radiatum</name>
    <name type="common">Black benniseed</name>
    <dbReference type="NCBI Taxonomy" id="300843"/>
    <lineage>
        <taxon>Eukaryota</taxon>
        <taxon>Viridiplantae</taxon>
        <taxon>Streptophyta</taxon>
        <taxon>Embryophyta</taxon>
        <taxon>Tracheophyta</taxon>
        <taxon>Spermatophyta</taxon>
        <taxon>Magnoliopsida</taxon>
        <taxon>eudicotyledons</taxon>
        <taxon>Gunneridae</taxon>
        <taxon>Pentapetalae</taxon>
        <taxon>asterids</taxon>
        <taxon>lamiids</taxon>
        <taxon>Lamiales</taxon>
        <taxon>Pedaliaceae</taxon>
        <taxon>Sesamum</taxon>
    </lineage>
</organism>
<sequence>MNCRVNRSDPDAAVAPRRYGLDPLLPALGHHSMSGIRGDILDVWERSWSGKAKTAPRIWVARGRLCPDGGALWGRAQPNRDSTPPTSSAPLYRLNHSKGLVGGTGEPRELADKAAIKAMLVNRVDRIAYLVTRCYGGSTPVSALIHAATMVTAGVFMIARSDDVIPCGNHWNITERSKEGHSLFNLQSIRLYDLCFGISNYSVSVFHLMNHAFFKALLFLSAGSVIHAMSDEQDMRKMGGLASSFPFTYAMMLMGSLSLIGFPFLTGFYSKDVILELAYTKYTISGNFAFWLGSVSVLFTSYYSFRSLFLTFLVPTNSFGRDILRCHDAPIPMAIPLILLALGSLFVGYFAKV</sequence>
<keyword evidence="6 14" id="KW-0812">Transmembrane</keyword>
<evidence type="ECO:0000256" key="6">
    <source>
        <dbReference type="ARBA" id="ARBA00022692"/>
    </source>
</evidence>
<feature type="transmembrane region" description="Helical" evidence="14">
    <location>
        <begin position="333"/>
        <end position="351"/>
    </location>
</feature>
<evidence type="ECO:0000256" key="3">
    <source>
        <dbReference type="ARBA" id="ARBA00008200"/>
    </source>
</evidence>
<feature type="domain" description="NADH:quinone oxidoreductase/Mrp antiporter transmembrane" evidence="15">
    <location>
        <begin position="197"/>
        <end position="291"/>
    </location>
</feature>
<dbReference type="GO" id="GO:0042773">
    <property type="term" value="P:ATP synthesis coupled electron transport"/>
    <property type="evidence" value="ECO:0007669"/>
    <property type="project" value="InterPro"/>
</dbReference>
<evidence type="ECO:0000256" key="12">
    <source>
        <dbReference type="ARBA" id="ARBA00048026"/>
    </source>
</evidence>
<evidence type="ECO:0000256" key="4">
    <source>
        <dbReference type="ARBA" id="ARBA00022448"/>
    </source>
</evidence>